<evidence type="ECO:0000313" key="3">
    <source>
        <dbReference type="Proteomes" id="UP001589575"/>
    </source>
</evidence>
<dbReference type="Proteomes" id="UP001589575">
    <property type="component" value="Unassembled WGS sequence"/>
</dbReference>
<proteinExistence type="predicted"/>
<evidence type="ECO:0000256" key="1">
    <source>
        <dbReference type="SAM" id="MobiDB-lite"/>
    </source>
</evidence>
<sequence>MPTCPNGCRCGPDRLRFGDDHHAPEVMAPRATKATSAADSELSGQELAGK</sequence>
<evidence type="ECO:0000313" key="2">
    <source>
        <dbReference type="EMBL" id="MFB9071977.1"/>
    </source>
</evidence>
<dbReference type="EMBL" id="JBHMFI010000001">
    <property type="protein sequence ID" value="MFB9071977.1"/>
    <property type="molecule type" value="Genomic_DNA"/>
</dbReference>
<keyword evidence="3" id="KW-1185">Reference proteome</keyword>
<accession>A0ABV5FZ58</accession>
<organism evidence="2 3">
    <name type="scientific">Citricoccus parietis</name>
    <dbReference type="NCBI Taxonomy" id="592307"/>
    <lineage>
        <taxon>Bacteria</taxon>
        <taxon>Bacillati</taxon>
        <taxon>Actinomycetota</taxon>
        <taxon>Actinomycetes</taxon>
        <taxon>Micrococcales</taxon>
        <taxon>Micrococcaceae</taxon>
        <taxon>Citricoccus</taxon>
    </lineage>
</organism>
<reference evidence="2 3" key="1">
    <citation type="submission" date="2024-09" db="EMBL/GenBank/DDBJ databases">
        <authorList>
            <person name="Sun Q."/>
            <person name="Mori K."/>
        </authorList>
    </citation>
    <scope>NUCLEOTIDE SEQUENCE [LARGE SCALE GENOMIC DNA]</scope>
    <source>
        <strain evidence="2 3">CCM 7609</strain>
    </source>
</reference>
<feature type="region of interest" description="Disordered" evidence="1">
    <location>
        <begin position="18"/>
        <end position="50"/>
    </location>
</feature>
<comment type="caution">
    <text evidence="2">The sequence shown here is derived from an EMBL/GenBank/DDBJ whole genome shotgun (WGS) entry which is preliminary data.</text>
</comment>
<gene>
    <name evidence="2" type="ORF">ACFFX0_12480</name>
</gene>
<name>A0ABV5FZ58_9MICC</name>
<protein>
    <submittedName>
        <fullName evidence="2">Uncharacterized protein</fullName>
    </submittedName>
</protein>